<proteinExistence type="predicted"/>
<feature type="transmembrane region" description="Helical" evidence="1">
    <location>
        <begin position="132"/>
        <end position="152"/>
    </location>
</feature>
<evidence type="ECO:0008006" key="4">
    <source>
        <dbReference type="Google" id="ProtNLM"/>
    </source>
</evidence>
<evidence type="ECO:0000313" key="3">
    <source>
        <dbReference type="Proteomes" id="UP000292136"/>
    </source>
</evidence>
<accession>A0ABY0IRJ9</accession>
<keyword evidence="1" id="KW-1133">Transmembrane helix</keyword>
<comment type="caution">
    <text evidence="2">The sequence shown here is derived from an EMBL/GenBank/DDBJ whole genome shotgun (WGS) entry which is preliminary data.</text>
</comment>
<sequence>MPSSLTSLLAATDIPGHMLVIALLLAAICTGFIFRFVLPALGLGRLFRRTIGQLEQLRESGGNPDPQQIGRDIMGAPPLAHLWREYAQTLHPTRTEAGPRWRATALAESFLTEQALVDTPLRAEFYKHLPGILTGIGILGTFSGLIVGLTHFEVSASADVVRGSLRELIQGVGHAFKISAIAIGLAMLLTWVEKSLVVARYRQVERLNQLIDSLFDTGIGEEYLARLVGASEGAAQQAAQQAAQLRQALVAEMHQAMASLLEQQQQAGQRQLENMTAGLAGAVGDSIRAPLERLTQTLERMEAQQGKAVAGGISQALDGLLGNVGQQIGEQLGRQEREAEQRQDRLLQSLEATGQRFEASSQRLEKAIQESMAQLAGQLAQQVAGVSEAIGGGQQAQQERLTEQTDKLMGKVAGHLQGVTTELKNAAAILEGCVASFNRAGSQAMGQLSAGAEAVQLACGGFAAAGRSFDHTAQTVAEAGRAIQSAAGSLAAASAGNGQLLEQQHKVGASLRELLQEVQGTVALAQREAALNSEVVGRLESAAQSLARAEQRADVYLQGVSEVLAKAHGAFADNVERSLKAGNAQFQRELAEAVGYLKDAIEHLGDVLADGKG</sequence>
<feature type="transmembrane region" description="Helical" evidence="1">
    <location>
        <begin position="20"/>
        <end position="38"/>
    </location>
</feature>
<feature type="transmembrane region" description="Helical" evidence="1">
    <location>
        <begin position="172"/>
        <end position="192"/>
    </location>
</feature>
<keyword evidence="1" id="KW-0812">Transmembrane</keyword>
<dbReference type="Proteomes" id="UP000292136">
    <property type="component" value="Unassembled WGS sequence"/>
</dbReference>
<protein>
    <recommendedName>
        <fullName evidence="4">Methyl-accepting chemotaxis protein</fullName>
    </recommendedName>
</protein>
<dbReference type="RefSeq" id="WP_130458741.1">
    <property type="nucleotide sequence ID" value="NZ_SHKM01000001.1"/>
</dbReference>
<organism evidence="2 3">
    <name type="scientific">Azospira oryzae</name>
    <dbReference type="NCBI Taxonomy" id="146939"/>
    <lineage>
        <taxon>Bacteria</taxon>
        <taxon>Pseudomonadati</taxon>
        <taxon>Pseudomonadota</taxon>
        <taxon>Betaproteobacteria</taxon>
        <taxon>Rhodocyclales</taxon>
        <taxon>Rhodocyclaceae</taxon>
        <taxon>Azospira</taxon>
    </lineage>
</organism>
<keyword evidence="1" id="KW-0472">Membrane</keyword>
<evidence type="ECO:0000313" key="2">
    <source>
        <dbReference type="EMBL" id="RZT90216.1"/>
    </source>
</evidence>
<gene>
    <name evidence="2" type="ORF">EV678_1027</name>
</gene>
<evidence type="ECO:0000256" key="1">
    <source>
        <dbReference type="SAM" id="Phobius"/>
    </source>
</evidence>
<dbReference type="EMBL" id="SHKM01000001">
    <property type="protein sequence ID" value="RZT90216.1"/>
    <property type="molecule type" value="Genomic_DNA"/>
</dbReference>
<reference evidence="2 3" key="1">
    <citation type="submission" date="2019-02" db="EMBL/GenBank/DDBJ databases">
        <title>Genomic Encyclopedia of Type Strains, Phase IV (KMG-IV): sequencing the most valuable type-strain genomes for metagenomic binning, comparative biology and taxonomic classification.</title>
        <authorList>
            <person name="Goeker M."/>
        </authorList>
    </citation>
    <scope>NUCLEOTIDE SEQUENCE [LARGE SCALE GENOMIC DNA]</scope>
    <source>
        <strain evidence="2 3">DSM 21223</strain>
    </source>
</reference>
<keyword evidence="3" id="KW-1185">Reference proteome</keyword>
<name>A0ABY0IRJ9_9RHOO</name>